<dbReference type="AlphaFoldDB" id="A0A090SG40"/>
<dbReference type="EMBL" id="BBMR01000003">
    <property type="protein sequence ID" value="GAL18447.1"/>
    <property type="molecule type" value="Genomic_DNA"/>
</dbReference>
<proteinExistence type="predicted"/>
<dbReference type="PANTHER" id="PTHR34501">
    <property type="entry name" value="PROTEIN YDDL-RELATED"/>
    <property type="match status" value="1"/>
</dbReference>
<keyword evidence="1 2" id="KW-0732">Signal</keyword>
<dbReference type="STRING" id="990268.JCM19235_1870"/>
<gene>
    <name evidence="3" type="ORF">JCM19235_1870</name>
</gene>
<dbReference type="InterPro" id="IPR023614">
    <property type="entry name" value="Porin_dom_sf"/>
</dbReference>
<protein>
    <submittedName>
        <fullName evidence="3">Outer membrane protein OmpT</fullName>
    </submittedName>
</protein>
<dbReference type="InterPro" id="IPR050298">
    <property type="entry name" value="Gram-neg_bact_OMP"/>
</dbReference>
<dbReference type="Gene3D" id="2.40.160.10">
    <property type="entry name" value="Porin"/>
    <property type="match status" value="1"/>
</dbReference>
<dbReference type="PANTHER" id="PTHR34501:SF2">
    <property type="entry name" value="OUTER MEMBRANE PORIN F-RELATED"/>
    <property type="match status" value="1"/>
</dbReference>
<reference evidence="3 4" key="1">
    <citation type="submission" date="2014-09" db="EMBL/GenBank/DDBJ databases">
        <title>Vibrio maritimus JCM 19235. (C45) whole genome shotgun sequence.</title>
        <authorList>
            <person name="Sawabe T."/>
            <person name="Meirelles P."/>
            <person name="Nakanishi M."/>
            <person name="Sayaka M."/>
            <person name="Hattori M."/>
            <person name="Ohkuma M."/>
        </authorList>
    </citation>
    <scope>NUCLEOTIDE SEQUENCE [LARGE SCALE GENOMIC DNA]</scope>
    <source>
        <strain evidence="4">JCM19235</strain>
    </source>
</reference>
<comment type="caution">
    <text evidence="3">The sequence shown here is derived from an EMBL/GenBank/DDBJ whole genome shotgun (WGS) entry which is preliminary data.</text>
</comment>
<sequence>MKKTLLAVVLPTLFVTGANAAEIFKSEEGSAEFYGQIRTELTSVNDSETDTRTTNLNTSGSRGGINAKYNVSDDLYVHGLVEFGLPATVKLQVVYTTQVSAVTGVKYL</sequence>
<reference evidence="3 4" key="2">
    <citation type="submission" date="2014-09" db="EMBL/GenBank/DDBJ databases">
        <authorList>
            <consortium name="NBRP consortium"/>
            <person name="Sawabe T."/>
            <person name="Meirelles P."/>
            <person name="Nakanishi M."/>
            <person name="Sayaka M."/>
            <person name="Hattori M."/>
            <person name="Ohkuma M."/>
        </authorList>
    </citation>
    <scope>NUCLEOTIDE SEQUENCE [LARGE SCALE GENOMIC DNA]</scope>
    <source>
        <strain evidence="4">JCM19235</strain>
    </source>
</reference>
<feature type="chain" id="PRO_5001864504" evidence="2">
    <location>
        <begin position="21"/>
        <end position="108"/>
    </location>
</feature>
<keyword evidence="4" id="KW-1185">Reference proteome</keyword>
<feature type="signal peptide" evidence="2">
    <location>
        <begin position="1"/>
        <end position="20"/>
    </location>
</feature>
<dbReference type="SUPFAM" id="SSF56935">
    <property type="entry name" value="Porins"/>
    <property type="match status" value="1"/>
</dbReference>
<accession>A0A090SG40</accession>
<organism evidence="3 4">
    <name type="scientific">Vibrio maritimus</name>
    <dbReference type="NCBI Taxonomy" id="990268"/>
    <lineage>
        <taxon>Bacteria</taxon>
        <taxon>Pseudomonadati</taxon>
        <taxon>Pseudomonadota</taxon>
        <taxon>Gammaproteobacteria</taxon>
        <taxon>Vibrionales</taxon>
        <taxon>Vibrionaceae</taxon>
        <taxon>Vibrio</taxon>
    </lineage>
</organism>
<evidence type="ECO:0000256" key="1">
    <source>
        <dbReference type="ARBA" id="ARBA00022729"/>
    </source>
</evidence>
<evidence type="ECO:0000313" key="4">
    <source>
        <dbReference type="Proteomes" id="UP000029228"/>
    </source>
</evidence>
<dbReference type="Proteomes" id="UP000029228">
    <property type="component" value="Unassembled WGS sequence"/>
</dbReference>
<dbReference type="OrthoDB" id="5904191at2"/>
<name>A0A090SG40_9VIBR</name>
<evidence type="ECO:0000313" key="3">
    <source>
        <dbReference type="EMBL" id="GAL18447.1"/>
    </source>
</evidence>
<evidence type="ECO:0000256" key="2">
    <source>
        <dbReference type="SAM" id="SignalP"/>
    </source>
</evidence>